<dbReference type="PRINTS" id="PR01839">
    <property type="entry name" value="RAD23PROTEIN"/>
</dbReference>
<dbReference type="InterPro" id="IPR036353">
    <property type="entry name" value="XPC-bd_sf"/>
</dbReference>
<dbReference type="VEuPathDB" id="FungiDB:AB675_9138"/>
<evidence type="ECO:0000313" key="9">
    <source>
        <dbReference type="EMBL" id="KPI41552.1"/>
    </source>
</evidence>
<evidence type="ECO:0000259" key="8">
    <source>
        <dbReference type="PROSITE" id="PS50053"/>
    </source>
</evidence>
<dbReference type="GO" id="GO:0043130">
    <property type="term" value="F:ubiquitin binding"/>
    <property type="evidence" value="ECO:0007669"/>
    <property type="project" value="UniProtKB-UniRule"/>
</dbReference>
<dbReference type="OrthoDB" id="419317at2759"/>
<dbReference type="GO" id="GO:0005829">
    <property type="term" value="C:cytosol"/>
    <property type="evidence" value="ECO:0007669"/>
    <property type="project" value="TreeGrafter"/>
</dbReference>
<dbReference type="InterPro" id="IPR004806">
    <property type="entry name" value="Rad23"/>
</dbReference>
<evidence type="ECO:0000256" key="1">
    <source>
        <dbReference type="ARBA" id="ARBA00022737"/>
    </source>
</evidence>
<feature type="compositionally biased region" description="Pro residues" evidence="6">
    <location>
        <begin position="116"/>
        <end position="133"/>
    </location>
</feature>
<gene>
    <name evidence="9" type="ORF">AB675_9138</name>
</gene>
<dbReference type="Gene3D" id="1.10.8.10">
    <property type="entry name" value="DNA helicase RuvA subunit, C-terminal domain"/>
    <property type="match status" value="2"/>
</dbReference>
<evidence type="ECO:0000256" key="6">
    <source>
        <dbReference type="SAM" id="MobiDB-lite"/>
    </source>
</evidence>
<dbReference type="FunFam" id="1.10.10.540:FF:000001">
    <property type="entry name" value="UV excision repair protein RAD23 B"/>
    <property type="match status" value="1"/>
</dbReference>
<dbReference type="Proteomes" id="UP000038010">
    <property type="component" value="Unassembled WGS sequence"/>
</dbReference>
<dbReference type="InterPro" id="IPR000626">
    <property type="entry name" value="Ubiquitin-like_dom"/>
</dbReference>
<evidence type="ECO:0000256" key="3">
    <source>
        <dbReference type="ARBA" id="ARBA00023204"/>
    </source>
</evidence>
<dbReference type="PANTHER" id="PTHR10621:SF0">
    <property type="entry name" value="UV EXCISION REPAIR PROTEIN RAD23"/>
    <property type="match status" value="1"/>
</dbReference>
<accession>A0A0N1P1Z3</accession>
<dbReference type="GO" id="GO:0043161">
    <property type="term" value="P:proteasome-mediated ubiquitin-dependent protein catabolic process"/>
    <property type="evidence" value="ECO:0007669"/>
    <property type="project" value="UniProtKB-UniRule"/>
</dbReference>
<comment type="similarity">
    <text evidence="5">Belongs to the RAD23 family.</text>
</comment>
<sequence length="399" mass="41638">MKLNFKDLKQQKFTIDAEPSETIAQVKEKIAAEKGWESSTQRLIYSGKILADANTIESYNIEEKGFIVCMVSKPKAAPAPKAAAPPATPAQSASTPAQPSAPQHQPAPAAANAPSTPTPAQPAQPAAPAPPSDPSSTMLIGNQSESTIREMESMGFGRPEIERALRAAYGNPDRAIEYLLTGIPAHIQAEQRQGTQGGGGGQAAAPAAAAQGNTPAAAPAPASTGEEEVDLFQAAAAAQGGNRGGAAQRGAAGTGGGAAGLAGATGAGGEVDMNFLRNSPQFQQIRQIVQQQPAMLEPILQQVAEGNPQLAQMIGQNQEQFLQLLAEQDDGEGPLPPGTHQITVTPEERDAIERLVQLGFSRDRVIQAYFVCEKNEELAANYLFEQPEDDDDPPTTSGP</sequence>
<feature type="compositionally biased region" description="Low complexity" evidence="6">
    <location>
        <begin position="203"/>
        <end position="224"/>
    </location>
</feature>
<dbReference type="GO" id="GO:0070628">
    <property type="term" value="F:proteasome binding"/>
    <property type="evidence" value="ECO:0007669"/>
    <property type="project" value="TreeGrafter"/>
</dbReference>
<evidence type="ECO:0000256" key="5">
    <source>
        <dbReference type="RuleBase" id="RU367049"/>
    </source>
</evidence>
<dbReference type="InterPro" id="IPR006636">
    <property type="entry name" value="STI1_HS-bd"/>
</dbReference>
<dbReference type="AlphaFoldDB" id="A0A0N1P1Z3"/>
<dbReference type="EMBL" id="LFJN01000009">
    <property type="protein sequence ID" value="KPI41552.1"/>
    <property type="molecule type" value="Genomic_DNA"/>
</dbReference>
<dbReference type="PROSITE" id="PS50053">
    <property type="entry name" value="UBIQUITIN_2"/>
    <property type="match status" value="1"/>
</dbReference>
<comment type="caution">
    <text evidence="9">The sequence shown here is derived from an EMBL/GenBank/DDBJ whole genome shotgun (WGS) entry which is preliminary data.</text>
</comment>
<dbReference type="Pfam" id="PF00627">
    <property type="entry name" value="UBA"/>
    <property type="match status" value="2"/>
</dbReference>
<keyword evidence="3 5" id="KW-0234">DNA repair</keyword>
<dbReference type="GO" id="GO:0006289">
    <property type="term" value="P:nucleotide-excision repair"/>
    <property type="evidence" value="ECO:0007669"/>
    <property type="project" value="UniProtKB-UniRule"/>
</dbReference>
<dbReference type="CDD" id="cd14281">
    <property type="entry name" value="UBA2_Rad23_like"/>
    <property type="match status" value="1"/>
</dbReference>
<feature type="domain" description="UBA" evidence="7">
    <location>
        <begin position="142"/>
        <end position="182"/>
    </location>
</feature>
<feature type="compositionally biased region" description="Low complexity" evidence="6">
    <location>
        <begin position="77"/>
        <end position="115"/>
    </location>
</feature>
<dbReference type="SMART" id="SM00727">
    <property type="entry name" value="STI1"/>
    <property type="match status" value="1"/>
</dbReference>
<dbReference type="CDD" id="cd01805">
    <property type="entry name" value="Ubl_Rad23"/>
    <property type="match status" value="1"/>
</dbReference>
<dbReference type="GeneID" id="28741528"/>
<comment type="subcellular location">
    <subcellularLocation>
        <location evidence="5">Nucleus</location>
    </subcellularLocation>
    <subcellularLocation>
        <location evidence="5">Cytoplasm</location>
    </subcellularLocation>
</comment>
<dbReference type="InterPro" id="IPR015360">
    <property type="entry name" value="XPC-bd"/>
</dbReference>
<dbReference type="FunFam" id="1.10.8.10:FF:000002">
    <property type="entry name" value="UV excision repair protein RAD23 homolog"/>
    <property type="match status" value="1"/>
</dbReference>
<dbReference type="SUPFAM" id="SSF101238">
    <property type="entry name" value="XPC-binding domain"/>
    <property type="match status" value="1"/>
</dbReference>
<keyword evidence="4 5" id="KW-0539">Nucleus</keyword>
<dbReference type="Gene3D" id="3.10.20.90">
    <property type="entry name" value="Phosphatidylinositol 3-kinase Catalytic Subunit, Chain A, domain 1"/>
    <property type="match status" value="1"/>
</dbReference>
<dbReference type="PROSITE" id="PS50030">
    <property type="entry name" value="UBA"/>
    <property type="match status" value="2"/>
</dbReference>
<feature type="domain" description="UBA" evidence="7">
    <location>
        <begin position="345"/>
        <end position="386"/>
    </location>
</feature>
<dbReference type="Pfam" id="PF00240">
    <property type="entry name" value="ubiquitin"/>
    <property type="match status" value="1"/>
</dbReference>
<proteinExistence type="inferred from homology"/>
<evidence type="ECO:0000259" key="7">
    <source>
        <dbReference type="PROSITE" id="PS50030"/>
    </source>
</evidence>
<dbReference type="STRING" id="1664694.A0A0N1P1Z3"/>
<feature type="region of interest" description="Disordered" evidence="6">
    <location>
        <begin position="191"/>
        <end position="227"/>
    </location>
</feature>
<dbReference type="SUPFAM" id="SSF46934">
    <property type="entry name" value="UBA-like"/>
    <property type="match status" value="2"/>
</dbReference>
<dbReference type="GO" id="GO:0005654">
    <property type="term" value="C:nucleoplasm"/>
    <property type="evidence" value="ECO:0007669"/>
    <property type="project" value="TreeGrafter"/>
</dbReference>
<dbReference type="GO" id="GO:0003684">
    <property type="term" value="F:damaged DNA binding"/>
    <property type="evidence" value="ECO:0007669"/>
    <property type="project" value="UniProtKB-UniRule"/>
</dbReference>
<dbReference type="Gene3D" id="1.10.10.540">
    <property type="entry name" value="XPC-binding domain"/>
    <property type="match status" value="1"/>
</dbReference>
<feature type="region of interest" description="Disordered" evidence="6">
    <location>
        <begin position="77"/>
        <end position="140"/>
    </location>
</feature>
<keyword evidence="10" id="KW-1185">Reference proteome</keyword>
<dbReference type="SMART" id="SM00213">
    <property type="entry name" value="UBQ"/>
    <property type="match status" value="1"/>
</dbReference>
<dbReference type="InterPro" id="IPR015940">
    <property type="entry name" value="UBA"/>
</dbReference>
<evidence type="ECO:0000256" key="4">
    <source>
        <dbReference type="ARBA" id="ARBA00023242"/>
    </source>
</evidence>
<evidence type="ECO:0000256" key="2">
    <source>
        <dbReference type="ARBA" id="ARBA00022763"/>
    </source>
</evidence>
<dbReference type="PANTHER" id="PTHR10621">
    <property type="entry name" value="UV EXCISION REPAIR PROTEIN RAD23"/>
    <property type="match status" value="1"/>
</dbReference>
<dbReference type="CDD" id="cd14280">
    <property type="entry name" value="UBA1_Rad23_like"/>
    <property type="match status" value="1"/>
</dbReference>
<organism evidence="9 10">
    <name type="scientific">Cyphellophora attinorum</name>
    <dbReference type="NCBI Taxonomy" id="1664694"/>
    <lineage>
        <taxon>Eukaryota</taxon>
        <taxon>Fungi</taxon>
        <taxon>Dikarya</taxon>
        <taxon>Ascomycota</taxon>
        <taxon>Pezizomycotina</taxon>
        <taxon>Eurotiomycetes</taxon>
        <taxon>Chaetothyriomycetidae</taxon>
        <taxon>Chaetothyriales</taxon>
        <taxon>Cyphellophoraceae</taxon>
        <taxon>Cyphellophora</taxon>
    </lineage>
</organism>
<evidence type="ECO:0000313" key="10">
    <source>
        <dbReference type="Proteomes" id="UP000038010"/>
    </source>
</evidence>
<dbReference type="GO" id="GO:0031593">
    <property type="term" value="F:polyubiquitin modification-dependent protein binding"/>
    <property type="evidence" value="ECO:0007669"/>
    <property type="project" value="UniProtKB-UniRule"/>
</dbReference>
<dbReference type="SMART" id="SM00165">
    <property type="entry name" value="UBA"/>
    <property type="match status" value="2"/>
</dbReference>
<keyword evidence="5" id="KW-0963">Cytoplasm</keyword>
<dbReference type="SUPFAM" id="SSF54236">
    <property type="entry name" value="Ubiquitin-like"/>
    <property type="match status" value="1"/>
</dbReference>
<name>A0A0N1P1Z3_9EURO</name>
<dbReference type="FunFam" id="1.10.8.10:FF:000003">
    <property type="entry name" value="UV excision repair protein RAD23 homolog"/>
    <property type="match status" value="1"/>
</dbReference>
<dbReference type="InterPro" id="IPR029071">
    <property type="entry name" value="Ubiquitin-like_domsf"/>
</dbReference>
<protein>
    <recommendedName>
        <fullName evidence="5">UV excision repair protein RAD23</fullName>
    </recommendedName>
</protein>
<dbReference type="Pfam" id="PF09280">
    <property type="entry name" value="XPC-binding"/>
    <property type="match status" value="1"/>
</dbReference>
<dbReference type="RefSeq" id="XP_018001515.1">
    <property type="nucleotide sequence ID" value="XM_018149649.1"/>
</dbReference>
<dbReference type="NCBIfam" id="TIGR00601">
    <property type="entry name" value="rad23"/>
    <property type="match status" value="1"/>
</dbReference>
<reference evidence="9 10" key="1">
    <citation type="submission" date="2015-06" db="EMBL/GenBank/DDBJ databases">
        <title>Draft genome of the ant-associated black yeast Phialophora attae CBS 131958.</title>
        <authorList>
            <person name="Moreno L.F."/>
            <person name="Stielow B.J."/>
            <person name="de Hoog S."/>
            <person name="Vicente V.A."/>
            <person name="Weiss V.A."/>
            <person name="de Vries M."/>
            <person name="Cruz L.M."/>
            <person name="Souza E.M."/>
        </authorList>
    </citation>
    <scope>NUCLEOTIDE SEQUENCE [LARGE SCALE GENOMIC DNA]</scope>
    <source>
        <strain evidence="9 10">CBS 131958</strain>
    </source>
</reference>
<keyword evidence="2 5" id="KW-0227">DNA damage</keyword>
<dbReference type="InterPro" id="IPR009060">
    <property type="entry name" value="UBA-like_sf"/>
</dbReference>
<keyword evidence="1" id="KW-0677">Repeat</keyword>
<feature type="domain" description="Ubiquitin-like" evidence="8">
    <location>
        <begin position="1"/>
        <end position="76"/>
    </location>
</feature>
<comment type="function">
    <text evidence="5">Multiubiquitin chain receptor involved in modulation of proteasomal degradation. Involved in nucleotide excision repair.</text>
</comment>
<dbReference type="FunFam" id="3.10.20.90:FF:000175">
    <property type="entry name" value="UV excision repair protein Rad23"/>
    <property type="match status" value="1"/>
</dbReference>